<dbReference type="SUPFAM" id="SSF53335">
    <property type="entry name" value="S-adenosyl-L-methionine-dependent methyltransferases"/>
    <property type="match status" value="1"/>
</dbReference>
<evidence type="ECO:0000256" key="2">
    <source>
        <dbReference type="ARBA" id="ARBA00005369"/>
    </source>
</evidence>
<protein>
    <recommendedName>
        <fullName evidence="4">Protein-L-isoaspartate O-methyltransferase</fullName>
        <ecNumber evidence="3">2.1.1.77</ecNumber>
    </recommendedName>
    <alternativeName>
        <fullName evidence="11">L-isoaspartyl protein carboxyl methyltransferase</fullName>
    </alternativeName>
    <alternativeName>
        <fullName evidence="9">Protein L-isoaspartyl methyltransferase</fullName>
    </alternativeName>
    <alternativeName>
        <fullName evidence="10">Protein-beta-aspartate methyltransferase</fullName>
    </alternativeName>
</protein>
<keyword evidence="8" id="KW-0949">S-adenosyl-L-methionine</keyword>
<dbReference type="EC" id="2.1.1.77" evidence="3"/>
<dbReference type="Pfam" id="PF01135">
    <property type="entry name" value="PCMT"/>
    <property type="match status" value="1"/>
</dbReference>
<dbReference type="AlphaFoldDB" id="A0A7K1LB43"/>
<dbReference type="Proteomes" id="UP000432015">
    <property type="component" value="Unassembled WGS sequence"/>
</dbReference>
<dbReference type="PANTHER" id="PTHR11579:SF0">
    <property type="entry name" value="PROTEIN-L-ISOASPARTATE(D-ASPARTATE) O-METHYLTRANSFERASE"/>
    <property type="match status" value="1"/>
</dbReference>
<evidence type="ECO:0000256" key="6">
    <source>
        <dbReference type="ARBA" id="ARBA00022603"/>
    </source>
</evidence>
<dbReference type="GO" id="GO:0032259">
    <property type="term" value="P:methylation"/>
    <property type="evidence" value="ECO:0007669"/>
    <property type="project" value="UniProtKB-KW"/>
</dbReference>
<evidence type="ECO:0000313" key="13">
    <source>
        <dbReference type="Proteomes" id="UP000432015"/>
    </source>
</evidence>
<evidence type="ECO:0000256" key="4">
    <source>
        <dbReference type="ARBA" id="ARBA00013346"/>
    </source>
</evidence>
<keyword evidence="13" id="KW-1185">Reference proteome</keyword>
<dbReference type="InterPro" id="IPR000682">
    <property type="entry name" value="PCMT"/>
</dbReference>
<keyword evidence="6 12" id="KW-0489">Methyltransferase</keyword>
<evidence type="ECO:0000256" key="1">
    <source>
        <dbReference type="ARBA" id="ARBA00004496"/>
    </source>
</evidence>
<dbReference type="GO" id="GO:0004719">
    <property type="term" value="F:protein-L-isoaspartate (D-aspartate) O-methyltransferase activity"/>
    <property type="evidence" value="ECO:0007669"/>
    <property type="project" value="UniProtKB-EC"/>
</dbReference>
<dbReference type="InterPro" id="IPR029063">
    <property type="entry name" value="SAM-dependent_MTases_sf"/>
</dbReference>
<comment type="subcellular location">
    <subcellularLocation>
        <location evidence="1">Cytoplasm</location>
    </subcellularLocation>
</comment>
<proteinExistence type="inferred from homology"/>
<organism evidence="12 13">
    <name type="scientific">Actinomadura litoris</name>
    <dbReference type="NCBI Taxonomy" id="2678616"/>
    <lineage>
        <taxon>Bacteria</taxon>
        <taxon>Bacillati</taxon>
        <taxon>Actinomycetota</taxon>
        <taxon>Actinomycetes</taxon>
        <taxon>Streptosporangiales</taxon>
        <taxon>Thermomonosporaceae</taxon>
        <taxon>Actinomadura</taxon>
    </lineage>
</organism>
<evidence type="ECO:0000256" key="11">
    <source>
        <dbReference type="ARBA" id="ARBA00031350"/>
    </source>
</evidence>
<name>A0A7K1LB43_9ACTN</name>
<dbReference type="Gene3D" id="3.40.50.150">
    <property type="entry name" value="Vaccinia Virus protein VP39"/>
    <property type="match status" value="1"/>
</dbReference>
<reference evidence="12 13" key="1">
    <citation type="submission" date="2019-11" db="EMBL/GenBank/DDBJ databases">
        <authorList>
            <person name="Cao P."/>
        </authorList>
    </citation>
    <scope>NUCLEOTIDE SEQUENCE [LARGE SCALE GENOMIC DNA]</scope>
    <source>
        <strain evidence="12 13">NEAU-AAG5</strain>
    </source>
</reference>
<evidence type="ECO:0000256" key="9">
    <source>
        <dbReference type="ARBA" id="ARBA00030757"/>
    </source>
</evidence>
<gene>
    <name evidence="12" type="ORF">GNZ18_34440</name>
</gene>
<evidence type="ECO:0000256" key="5">
    <source>
        <dbReference type="ARBA" id="ARBA00022490"/>
    </source>
</evidence>
<evidence type="ECO:0000256" key="7">
    <source>
        <dbReference type="ARBA" id="ARBA00022679"/>
    </source>
</evidence>
<evidence type="ECO:0000256" key="3">
    <source>
        <dbReference type="ARBA" id="ARBA00011890"/>
    </source>
</evidence>
<evidence type="ECO:0000313" key="12">
    <source>
        <dbReference type="EMBL" id="MUN41651.1"/>
    </source>
</evidence>
<comment type="caution">
    <text evidence="12">The sequence shown here is derived from an EMBL/GenBank/DDBJ whole genome shotgun (WGS) entry which is preliminary data.</text>
</comment>
<dbReference type="CDD" id="cd02440">
    <property type="entry name" value="AdoMet_MTases"/>
    <property type="match status" value="1"/>
</dbReference>
<dbReference type="EMBL" id="WOFH01000015">
    <property type="protein sequence ID" value="MUN41651.1"/>
    <property type="molecule type" value="Genomic_DNA"/>
</dbReference>
<accession>A0A7K1LB43</accession>
<dbReference type="GO" id="GO:0005737">
    <property type="term" value="C:cytoplasm"/>
    <property type="evidence" value="ECO:0007669"/>
    <property type="project" value="UniProtKB-SubCell"/>
</dbReference>
<dbReference type="PANTHER" id="PTHR11579">
    <property type="entry name" value="PROTEIN-L-ISOASPARTATE O-METHYLTRANSFERASE"/>
    <property type="match status" value="1"/>
</dbReference>
<sequence>MTGQMTPRMVDVPDVAARIAAMADQLAARGALTDPSWRGVLGEVPRHLFAPPVAWAAPEDGPRYRIDARKDPVAWWEAVYEPGTAVLTQFDDGAASEGAASRDPRVPTSSLSAPEIVVPFLELLHPFGGQRVLDVGTGTGWTAGLLCERVGDAHVVSIDIDEGVAAQAAANLHEAGFRPQLRTGDAAVDLGEEQDFDLIHVTCGVTAVPYGWVERMRPGGAIAFPWMPDFSYGYRVRLDVLPDGTATGRLAGSAGYMMLRSQRRHRATPAKEWPAAVPEFAASTTRMDPRLLWHTPGGGLEAAMSGLVPGVRAALFHDSEPTGEATLWLLEACGPGGSWASVDYAPGSKEFAVEQAGERRLWEEAEVAYVQWLRWGRPALHRFGLTLTPQGQHLWLDDPATTVNP</sequence>
<evidence type="ECO:0000256" key="8">
    <source>
        <dbReference type="ARBA" id="ARBA00022691"/>
    </source>
</evidence>
<keyword evidence="7 12" id="KW-0808">Transferase</keyword>
<keyword evidence="5" id="KW-0963">Cytoplasm</keyword>
<comment type="similarity">
    <text evidence="2">Belongs to the methyltransferase superfamily. L-isoaspartyl/D-aspartyl protein methyltransferase family.</text>
</comment>
<evidence type="ECO:0000256" key="10">
    <source>
        <dbReference type="ARBA" id="ARBA00031323"/>
    </source>
</evidence>